<dbReference type="RefSeq" id="WP_092634122.1">
    <property type="nucleotide sequence ID" value="NZ_FNQT01000002.1"/>
</dbReference>
<evidence type="ECO:0000256" key="1">
    <source>
        <dbReference type="SAM" id="Phobius"/>
    </source>
</evidence>
<dbReference type="AlphaFoldDB" id="A0A1H3YFJ9"/>
<keyword evidence="1" id="KW-0812">Transmembrane</keyword>
<dbReference type="Proteomes" id="UP000236755">
    <property type="component" value="Unassembled WGS sequence"/>
</dbReference>
<proteinExistence type="predicted"/>
<evidence type="ECO:0000313" key="3">
    <source>
        <dbReference type="Proteomes" id="UP000236755"/>
    </source>
</evidence>
<keyword evidence="1" id="KW-0472">Membrane</keyword>
<reference evidence="2 3" key="1">
    <citation type="submission" date="2016-10" db="EMBL/GenBank/DDBJ databases">
        <authorList>
            <person name="de Groot N.N."/>
        </authorList>
    </citation>
    <scope>NUCLEOTIDE SEQUENCE [LARGE SCALE GENOMIC DNA]</scope>
    <source>
        <strain evidence="2 3">CGMCC 1.8712</strain>
    </source>
</reference>
<feature type="transmembrane region" description="Helical" evidence="1">
    <location>
        <begin position="57"/>
        <end position="83"/>
    </location>
</feature>
<keyword evidence="1" id="KW-1133">Transmembrane helix</keyword>
<sequence length="97" mass="10507">MFDADDPGTILNEFLIALFGPGIVLFVSLWLSFRFVFDGLLRSLGLPEIVPADGAGVLAAGYGRFLLLMVGTAVLLLPVLAVYHRFVRATLRSRGIV</sequence>
<name>A0A1H3YFJ9_9EURY</name>
<dbReference type="EMBL" id="FNQT01000002">
    <property type="protein sequence ID" value="SEA09784.1"/>
    <property type="molecule type" value="Genomic_DNA"/>
</dbReference>
<organism evidence="2 3">
    <name type="scientific">Haloplanus vescus</name>
    <dbReference type="NCBI Taxonomy" id="555874"/>
    <lineage>
        <taxon>Archaea</taxon>
        <taxon>Methanobacteriati</taxon>
        <taxon>Methanobacteriota</taxon>
        <taxon>Stenosarchaea group</taxon>
        <taxon>Halobacteria</taxon>
        <taxon>Halobacteriales</taxon>
        <taxon>Haloferacaceae</taxon>
        <taxon>Haloplanus</taxon>
    </lineage>
</organism>
<dbReference type="OrthoDB" id="350873at2157"/>
<evidence type="ECO:0000313" key="2">
    <source>
        <dbReference type="EMBL" id="SEA09784.1"/>
    </source>
</evidence>
<dbReference type="STRING" id="555874.SAMN04488065_1822"/>
<gene>
    <name evidence="2" type="ORF">SAMN04488065_1822</name>
</gene>
<keyword evidence="3" id="KW-1185">Reference proteome</keyword>
<feature type="transmembrane region" description="Helical" evidence="1">
    <location>
        <begin position="14"/>
        <end position="37"/>
    </location>
</feature>
<protein>
    <submittedName>
        <fullName evidence="2">Uncharacterized protein</fullName>
    </submittedName>
</protein>
<accession>A0A1H3YFJ9</accession>